<dbReference type="SUPFAM" id="SSF53098">
    <property type="entry name" value="Ribonuclease H-like"/>
    <property type="match status" value="1"/>
</dbReference>
<sequence length="201" mass="22126">MTGATEAPTSYVVTDIEADGPDPGRHSMLSFGSAAVDGAGRVLGEFTANLRPLPGGEQDPGTMAWWRSEPEAWRETTRDPQDPAAVMTGFADWVRSLPGLPVFVAHPLTFDGLWIDWYLQRFVGCRLFRRPRSPGLCHAGGLDLQSMVKVATGRHYRHCERVHYPAEWLGGHDHSHRAIDDARGYAHLLTLLLNGRIGSGD</sequence>
<dbReference type="Proteomes" id="UP000630353">
    <property type="component" value="Unassembled WGS sequence"/>
</dbReference>
<proteinExistence type="predicted"/>
<organism evidence="1 2">
    <name type="scientific">Thalassobaculum fulvum</name>
    <dbReference type="NCBI Taxonomy" id="1633335"/>
    <lineage>
        <taxon>Bacteria</taxon>
        <taxon>Pseudomonadati</taxon>
        <taxon>Pseudomonadota</taxon>
        <taxon>Alphaproteobacteria</taxon>
        <taxon>Rhodospirillales</taxon>
        <taxon>Thalassobaculaceae</taxon>
        <taxon>Thalassobaculum</taxon>
    </lineage>
</organism>
<evidence type="ECO:0000313" key="1">
    <source>
        <dbReference type="EMBL" id="GHD39387.1"/>
    </source>
</evidence>
<reference evidence="1" key="1">
    <citation type="journal article" date="2014" name="Int. J. Syst. Evol. Microbiol.">
        <title>Complete genome sequence of Corynebacterium casei LMG S-19264T (=DSM 44701T), isolated from a smear-ripened cheese.</title>
        <authorList>
            <consortium name="US DOE Joint Genome Institute (JGI-PGF)"/>
            <person name="Walter F."/>
            <person name="Albersmeier A."/>
            <person name="Kalinowski J."/>
            <person name="Ruckert C."/>
        </authorList>
    </citation>
    <scope>NUCLEOTIDE SEQUENCE</scope>
    <source>
        <strain evidence="1">KCTC 42651</strain>
    </source>
</reference>
<keyword evidence="2" id="KW-1185">Reference proteome</keyword>
<dbReference type="GO" id="GO:0003676">
    <property type="term" value="F:nucleic acid binding"/>
    <property type="evidence" value="ECO:0007669"/>
    <property type="project" value="InterPro"/>
</dbReference>
<name>A0A918XMM3_9PROT</name>
<accession>A0A918XMM3</accession>
<reference evidence="1" key="2">
    <citation type="submission" date="2020-09" db="EMBL/GenBank/DDBJ databases">
        <authorList>
            <person name="Sun Q."/>
            <person name="Kim S."/>
        </authorList>
    </citation>
    <scope>NUCLEOTIDE SEQUENCE</scope>
    <source>
        <strain evidence="1">KCTC 42651</strain>
    </source>
</reference>
<dbReference type="InterPro" id="IPR036397">
    <property type="entry name" value="RNaseH_sf"/>
</dbReference>
<evidence type="ECO:0000313" key="2">
    <source>
        <dbReference type="Proteomes" id="UP000630353"/>
    </source>
</evidence>
<evidence type="ECO:0008006" key="3">
    <source>
        <dbReference type="Google" id="ProtNLM"/>
    </source>
</evidence>
<dbReference type="EMBL" id="BMZS01000001">
    <property type="protein sequence ID" value="GHD39387.1"/>
    <property type="molecule type" value="Genomic_DNA"/>
</dbReference>
<comment type="caution">
    <text evidence="1">The sequence shown here is derived from an EMBL/GenBank/DDBJ whole genome shotgun (WGS) entry which is preliminary data.</text>
</comment>
<dbReference type="InterPro" id="IPR012337">
    <property type="entry name" value="RNaseH-like_sf"/>
</dbReference>
<protein>
    <recommendedName>
        <fullName evidence="3">Exonuclease</fullName>
    </recommendedName>
</protein>
<gene>
    <name evidence="1" type="ORF">GCM10017083_01180</name>
</gene>
<dbReference type="AlphaFoldDB" id="A0A918XMM3"/>
<dbReference type="RefSeq" id="WP_189986961.1">
    <property type="nucleotide sequence ID" value="NZ_BMZS01000001.1"/>
</dbReference>
<dbReference type="Gene3D" id="3.30.420.10">
    <property type="entry name" value="Ribonuclease H-like superfamily/Ribonuclease H"/>
    <property type="match status" value="1"/>
</dbReference>